<evidence type="ECO:0000256" key="4">
    <source>
        <dbReference type="ARBA" id="ARBA00023136"/>
    </source>
</evidence>
<evidence type="ECO:0000313" key="9">
    <source>
        <dbReference type="Proteomes" id="UP000215377"/>
    </source>
</evidence>
<protein>
    <submittedName>
        <fullName evidence="8">Phosphoribosylanthranilate isomerase</fullName>
    </submittedName>
</protein>
<keyword evidence="1" id="KW-1003">Cell membrane</keyword>
<keyword evidence="3 6" id="KW-1133">Transmembrane helix</keyword>
<dbReference type="GO" id="GO:0005886">
    <property type="term" value="C:plasma membrane"/>
    <property type="evidence" value="ECO:0007669"/>
    <property type="project" value="InterPro"/>
</dbReference>
<evidence type="ECO:0000259" key="7">
    <source>
        <dbReference type="Pfam" id="PF06305"/>
    </source>
</evidence>
<feature type="domain" description="Lipopolysaccharide assembly protein A" evidence="7">
    <location>
        <begin position="45"/>
        <end position="94"/>
    </location>
</feature>
<evidence type="ECO:0000256" key="5">
    <source>
        <dbReference type="SAM" id="Coils"/>
    </source>
</evidence>
<dbReference type="Proteomes" id="UP000215377">
    <property type="component" value="Unassembled WGS sequence"/>
</dbReference>
<keyword evidence="9" id="KW-1185">Reference proteome</keyword>
<gene>
    <name evidence="8" type="ORF">ATO3_19905</name>
</gene>
<proteinExistence type="predicted"/>
<dbReference type="OrthoDB" id="7689797at2"/>
<feature type="transmembrane region" description="Helical" evidence="6">
    <location>
        <begin position="40"/>
        <end position="68"/>
    </location>
</feature>
<dbReference type="Pfam" id="PF06305">
    <property type="entry name" value="LapA_dom"/>
    <property type="match status" value="1"/>
</dbReference>
<organism evidence="8 9">
    <name type="scientific">Marinibacterium profundimaris</name>
    <dbReference type="NCBI Taxonomy" id="1679460"/>
    <lineage>
        <taxon>Bacteria</taxon>
        <taxon>Pseudomonadati</taxon>
        <taxon>Pseudomonadota</taxon>
        <taxon>Alphaproteobacteria</taxon>
        <taxon>Rhodobacterales</taxon>
        <taxon>Paracoccaceae</taxon>
        <taxon>Marinibacterium</taxon>
    </lineage>
</organism>
<evidence type="ECO:0000256" key="3">
    <source>
        <dbReference type="ARBA" id="ARBA00022989"/>
    </source>
</evidence>
<dbReference type="AlphaFoldDB" id="A0A225NE42"/>
<comment type="caution">
    <text evidence="8">The sequence shown here is derived from an EMBL/GenBank/DDBJ whole genome shotgun (WGS) entry which is preliminary data.</text>
</comment>
<dbReference type="RefSeq" id="WP_088651669.1">
    <property type="nucleotide sequence ID" value="NZ_AQQR01000011.1"/>
</dbReference>
<keyword evidence="2 6" id="KW-0812">Transmembrane</keyword>
<sequence length="115" mass="13097">MRYVRYAILALIAIVLVSMSLANREPLTLALYPDPVAEFMGWNIVVTLPVFTVILASVAVGVLVGFIWEWIREYRHRKAAATSSREARKLEREVKRLKKEKNKGKDEVLAILEDA</sequence>
<evidence type="ECO:0000256" key="2">
    <source>
        <dbReference type="ARBA" id="ARBA00022692"/>
    </source>
</evidence>
<accession>A0A225NE42</accession>
<keyword evidence="8" id="KW-0413">Isomerase</keyword>
<name>A0A225NE42_9RHOB</name>
<evidence type="ECO:0000256" key="1">
    <source>
        <dbReference type="ARBA" id="ARBA00022475"/>
    </source>
</evidence>
<dbReference type="GO" id="GO:0016853">
    <property type="term" value="F:isomerase activity"/>
    <property type="evidence" value="ECO:0007669"/>
    <property type="project" value="UniProtKB-KW"/>
</dbReference>
<evidence type="ECO:0000256" key="6">
    <source>
        <dbReference type="SAM" id="Phobius"/>
    </source>
</evidence>
<reference evidence="8 9" key="1">
    <citation type="submission" date="2013-04" db="EMBL/GenBank/DDBJ databases">
        <title>Oceanicola sp. 22II1-22F33 Genome Sequencing.</title>
        <authorList>
            <person name="Lai Q."/>
            <person name="Li G."/>
            <person name="Shao Z."/>
        </authorList>
    </citation>
    <scope>NUCLEOTIDE SEQUENCE [LARGE SCALE GENOMIC DNA]</scope>
    <source>
        <strain evidence="8 9">22II1-22F33</strain>
    </source>
</reference>
<dbReference type="InterPro" id="IPR010445">
    <property type="entry name" value="LapA_dom"/>
</dbReference>
<evidence type="ECO:0000313" key="8">
    <source>
        <dbReference type="EMBL" id="OWU70531.1"/>
    </source>
</evidence>
<keyword evidence="4 6" id="KW-0472">Membrane</keyword>
<dbReference type="EMBL" id="AQQR01000011">
    <property type="protein sequence ID" value="OWU70531.1"/>
    <property type="molecule type" value="Genomic_DNA"/>
</dbReference>
<keyword evidence="5" id="KW-0175">Coiled coil</keyword>
<feature type="coiled-coil region" evidence="5">
    <location>
        <begin position="80"/>
        <end position="107"/>
    </location>
</feature>